<dbReference type="InterPro" id="IPR029442">
    <property type="entry name" value="GyrI-like"/>
</dbReference>
<keyword evidence="2" id="KW-0238">DNA-binding</keyword>
<dbReference type="PROSITE" id="PS01124">
    <property type="entry name" value="HTH_ARAC_FAMILY_2"/>
    <property type="match status" value="1"/>
</dbReference>
<gene>
    <name evidence="5" type="ORF">J5V48_02915</name>
</gene>
<dbReference type="Gene3D" id="3.20.80.10">
    <property type="entry name" value="Regulatory factor, effector binding domain"/>
    <property type="match status" value="1"/>
</dbReference>
<name>A0ABS7DEY6_9GAMM</name>
<dbReference type="InterPro" id="IPR009057">
    <property type="entry name" value="Homeodomain-like_sf"/>
</dbReference>
<protein>
    <submittedName>
        <fullName evidence="5">AraC family transcriptional regulator</fullName>
    </submittedName>
</protein>
<dbReference type="Proteomes" id="UP000731465">
    <property type="component" value="Unassembled WGS sequence"/>
</dbReference>
<evidence type="ECO:0000259" key="4">
    <source>
        <dbReference type="PROSITE" id="PS01124"/>
    </source>
</evidence>
<dbReference type="InterPro" id="IPR011256">
    <property type="entry name" value="Reg_factor_effector_dom_sf"/>
</dbReference>
<dbReference type="PANTHER" id="PTHR47504">
    <property type="entry name" value="RIGHT ORIGIN-BINDING PROTEIN"/>
    <property type="match status" value="1"/>
</dbReference>
<evidence type="ECO:0000256" key="1">
    <source>
        <dbReference type="ARBA" id="ARBA00023015"/>
    </source>
</evidence>
<sequence>MEWLSALNRTIDYLEKNLLSESTADVASHAGISSVYLNKGFEIMTGMSISQYVKNRRLYLAAVEILKGAKVIDTAVKYCYTTPESFSKAFYRFHGLTPLNLKKHPERIKVFQPISFSISISGGGKLKVRFENLKSTKLIGFTKTFTFDEAYKQIPVFWKEKLNSILSKCWKMNQSVISSNQITDLQKAVIENNIGCFGASFDCEGEHFKYGILGVLKNSDIEASQLGLEVLEIPDGLYAKFESVGPLHESIQAVNNEIFTKWLPGNPKYELSQGPVLEYYTNGDIQDQNYKCEIWVPLKQKDE</sequence>
<dbReference type="EMBL" id="JAGFNY010000006">
    <property type="protein sequence ID" value="MBW7569839.1"/>
    <property type="molecule type" value="Genomic_DNA"/>
</dbReference>
<organism evidence="5 6">
    <name type="scientific">Succinivibrio faecicola</name>
    <dbReference type="NCBI Taxonomy" id="2820300"/>
    <lineage>
        <taxon>Bacteria</taxon>
        <taxon>Pseudomonadati</taxon>
        <taxon>Pseudomonadota</taxon>
        <taxon>Gammaproteobacteria</taxon>
        <taxon>Aeromonadales</taxon>
        <taxon>Succinivibrionaceae</taxon>
        <taxon>Succinivibrio</taxon>
    </lineage>
</organism>
<keyword evidence="6" id="KW-1185">Reference proteome</keyword>
<dbReference type="InterPro" id="IPR050959">
    <property type="entry name" value="MarA-like"/>
</dbReference>
<comment type="caution">
    <text evidence="5">The sequence shown here is derived from an EMBL/GenBank/DDBJ whole genome shotgun (WGS) entry which is preliminary data.</text>
</comment>
<feature type="domain" description="HTH araC/xylS-type" evidence="4">
    <location>
        <begin position="8"/>
        <end position="104"/>
    </location>
</feature>
<proteinExistence type="predicted"/>
<keyword evidence="3" id="KW-0804">Transcription</keyword>
<evidence type="ECO:0000256" key="3">
    <source>
        <dbReference type="ARBA" id="ARBA00023163"/>
    </source>
</evidence>
<dbReference type="RefSeq" id="WP_219936938.1">
    <property type="nucleotide sequence ID" value="NZ_JAGFNY010000006.1"/>
</dbReference>
<keyword evidence="1" id="KW-0805">Transcription regulation</keyword>
<dbReference type="SMART" id="SM00342">
    <property type="entry name" value="HTH_ARAC"/>
    <property type="match status" value="1"/>
</dbReference>
<dbReference type="PANTHER" id="PTHR47504:SF5">
    <property type="entry name" value="RIGHT ORIGIN-BINDING PROTEIN"/>
    <property type="match status" value="1"/>
</dbReference>
<evidence type="ECO:0000313" key="6">
    <source>
        <dbReference type="Proteomes" id="UP000731465"/>
    </source>
</evidence>
<accession>A0ABS7DEY6</accession>
<reference evidence="5 6" key="1">
    <citation type="submission" date="2021-03" db="EMBL/GenBank/DDBJ databases">
        <title>Succinivibrio sp. nov. isolated from feces of cow.</title>
        <authorList>
            <person name="Choi J.-Y."/>
        </authorList>
    </citation>
    <scope>NUCLEOTIDE SEQUENCE [LARGE SCALE GENOMIC DNA]</scope>
    <source>
        <strain evidence="5 6">AGMB01872</strain>
    </source>
</reference>
<dbReference type="SUPFAM" id="SSF55136">
    <property type="entry name" value="Probable bacterial effector-binding domain"/>
    <property type="match status" value="1"/>
</dbReference>
<evidence type="ECO:0000256" key="2">
    <source>
        <dbReference type="ARBA" id="ARBA00023125"/>
    </source>
</evidence>
<dbReference type="SUPFAM" id="SSF46689">
    <property type="entry name" value="Homeodomain-like"/>
    <property type="match status" value="1"/>
</dbReference>
<dbReference type="InterPro" id="IPR010499">
    <property type="entry name" value="AraC_E-bd"/>
</dbReference>
<dbReference type="Pfam" id="PF12833">
    <property type="entry name" value="HTH_18"/>
    <property type="match status" value="1"/>
</dbReference>
<dbReference type="Pfam" id="PF06445">
    <property type="entry name" value="GyrI-like"/>
    <property type="match status" value="1"/>
</dbReference>
<dbReference type="InterPro" id="IPR018060">
    <property type="entry name" value="HTH_AraC"/>
</dbReference>
<evidence type="ECO:0000313" key="5">
    <source>
        <dbReference type="EMBL" id="MBW7569839.1"/>
    </source>
</evidence>
<dbReference type="Gene3D" id="1.10.10.60">
    <property type="entry name" value="Homeodomain-like"/>
    <property type="match status" value="2"/>
</dbReference>
<dbReference type="SMART" id="SM00871">
    <property type="entry name" value="AraC_E_bind"/>
    <property type="match status" value="1"/>
</dbReference>